<dbReference type="Pfam" id="PF01522">
    <property type="entry name" value="Polysacc_deac_1"/>
    <property type="match status" value="1"/>
</dbReference>
<dbReference type="RefSeq" id="WP_336351497.1">
    <property type="nucleotide sequence ID" value="NZ_JAZAQL010000003.1"/>
</dbReference>
<comment type="caution">
    <text evidence="2">The sequence shown here is derived from an EMBL/GenBank/DDBJ whole genome shotgun (WGS) entry which is preliminary data.</text>
</comment>
<gene>
    <name evidence="2" type="ORF">ACFQGB_16940</name>
</gene>
<evidence type="ECO:0000313" key="2">
    <source>
        <dbReference type="EMBL" id="MFC6954553.1"/>
    </source>
</evidence>
<protein>
    <submittedName>
        <fullName evidence="2">Polysaccharide deacetylase family protein</fullName>
    </submittedName>
</protein>
<evidence type="ECO:0000259" key="1">
    <source>
        <dbReference type="Pfam" id="PF01522"/>
    </source>
</evidence>
<sequence>MFSLDAELAWGFPDFDDPPMDRIDAARDAWTWLVDLFDEYDVPATWAIVGHLFLDDCDARHADLDAPAGWFAHETGALGARHDVRFAPDLVAAVRNAAVDHDIGSHTFAHVPFDHPEVTPELVDADLARAIAVAADQGLALESFVFPRNAVDHRDRLAKYGFRSYRSAGPPSGTGLASTARKVAAVLDPRRVPLVEPRVDEHGLVDIPPSLFLFGFEGTPRDVLASVWTDPVVRQATDAIDRAADGDGVCHLWLHPNNVVDDAGRARLEAIVAHVARRRDEDGLVVETMRDVADRVLESEPTQTIA</sequence>
<name>A0ABD5VJB9_9EURY</name>
<evidence type="ECO:0000313" key="3">
    <source>
        <dbReference type="Proteomes" id="UP001596395"/>
    </source>
</evidence>
<dbReference type="AlphaFoldDB" id="A0ABD5VJB9"/>
<dbReference type="Gene3D" id="3.20.20.370">
    <property type="entry name" value="Glycoside hydrolase/deacetylase"/>
    <property type="match status" value="1"/>
</dbReference>
<dbReference type="EMBL" id="JBHSXN010000003">
    <property type="protein sequence ID" value="MFC6954553.1"/>
    <property type="molecule type" value="Genomic_DNA"/>
</dbReference>
<dbReference type="Proteomes" id="UP001596395">
    <property type="component" value="Unassembled WGS sequence"/>
</dbReference>
<organism evidence="2 3">
    <name type="scientific">Halorubellus litoreus</name>
    <dbReference type="NCBI Taxonomy" id="755308"/>
    <lineage>
        <taxon>Archaea</taxon>
        <taxon>Methanobacteriati</taxon>
        <taxon>Methanobacteriota</taxon>
        <taxon>Stenosarchaea group</taxon>
        <taxon>Halobacteria</taxon>
        <taxon>Halobacteriales</taxon>
        <taxon>Halorubellaceae</taxon>
        <taxon>Halorubellus</taxon>
    </lineage>
</organism>
<proteinExistence type="predicted"/>
<keyword evidence="3" id="KW-1185">Reference proteome</keyword>
<accession>A0ABD5VJB9</accession>
<dbReference type="SUPFAM" id="SSF88713">
    <property type="entry name" value="Glycoside hydrolase/deacetylase"/>
    <property type="match status" value="1"/>
</dbReference>
<reference evidence="2 3" key="1">
    <citation type="journal article" date="2019" name="Int. J. Syst. Evol. Microbiol.">
        <title>The Global Catalogue of Microorganisms (GCM) 10K type strain sequencing project: providing services to taxonomists for standard genome sequencing and annotation.</title>
        <authorList>
            <consortium name="The Broad Institute Genomics Platform"/>
            <consortium name="The Broad Institute Genome Sequencing Center for Infectious Disease"/>
            <person name="Wu L."/>
            <person name="Ma J."/>
        </authorList>
    </citation>
    <scope>NUCLEOTIDE SEQUENCE [LARGE SCALE GENOMIC DNA]</scope>
    <source>
        <strain evidence="2 3">GX26</strain>
    </source>
</reference>
<dbReference type="InterPro" id="IPR002509">
    <property type="entry name" value="NODB_dom"/>
</dbReference>
<dbReference type="InterPro" id="IPR011330">
    <property type="entry name" value="Glyco_hydro/deAcase_b/a-brl"/>
</dbReference>
<feature type="domain" description="NodB homology" evidence="1">
    <location>
        <begin position="15"/>
        <end position="133"/>
    </location>
</feature>